<gene>
    <name evidence="1" type="ORF">C1SCF055_LOCUS35417</name>
</gene>
<evidence type="ECO:0000313" key="1">
    <source>
        <dbReference type="EMBL" id="CAI4010116.1"/>
    </source>
</evidence>
<keyword evidence="3" id="KW-1185">Reference proteome</keyword>
<proteinExistence type="predicted"/>
<evidence type="ECO:0000313" key="3">
    <source>
        <dbReference type="Proteomes" id="UP001152797"/>
    </source>
</evidence>
<name>A0A9P1DH57_9DINO</name>
<dbReference type="AlphaFoldDB" id="A0A9P1DH57"/>
<protein>
    <submittedName>
        <fullName evidence="1">Uncharacterized protein</fullName>
    </submittedName>
</protein>
<organism evidence="1">
    <name type="scientific">Cladocopium goreaui</name>
    <dbReference type="NCBI Taxonomy" id="2562237"/>
    <lineage>
        <taxon>Eukaryota</taxon>
        <taxon>Sar</taxon>
        <taxon>Alveolata</taxon>
        <taxon>Dinophyceae</taxon>
        <taxon>Suessiales</taxon>
        <taxon>Symbiodiniaceae</taxon>
        <taxon>Cladocopium</taxon>
    </lineage>
</organism>
<dbReference type="EMBL" id="CAMXCT010004722">
    <property type="protein sequence ID" value="CAI4010116.1"/>
    <property type="molecule type" value="Genomic_DNA"/>
</dbReference>
<dbReference type="EMBL" id="CAMXCT030004722">
    <property type="protein sequence ID" value="CAL4797428.1"/>
    <property type="molecule type" value="Genomic_DNA"/>
</dbReference>
<comment type="caution">
    <text evidence="1">The sequence shown here is derived from an EMBL/GenBank/DDBJ whole genome shotgun (WGS) entry which is preliminary data.</text>
</comment>
<feature type="non-terminal residue" evidence="1">
    <location>
        <position position="1"/>
    </location>
</feature>
<dbReference type="EMBL" id="CAMXCT020004722">
    <property type="protein sequence ID" value="CAL1163491.1"/>
    <property type="molecule type" value="Genomic_DNA"/>
</dbReference>
<reference evidence="2" key="2">
    <citation type="submission" date="2024-04" db="EMBL/GenBank/DDBJ databases">
        <authorList>
            <person name="Chen Y."/>
            <person name="Shah S."/>
            <person name="Dougan E. K."/>
            <person name="Thang M."/>
            <person name="Chan C."/>
        </authorList>
    </citation>
    <scope>NUCLEOTIDE SEQUENCE [LARGE SCALE GENOMIC DNA]</scope>
</reference>
<dbReference type="Proteomes" id="UP001152797">
    <property type="component" value="Unassembled WGS sequence"/>
</dbReference>
<accession>A0A9P1DH57</accession>
<reference evidence="1" key="1">
    <citation type="submission" date="2022-10" db="EMBL/GenBank/DDBJ databases">
        <authorList>
            <person name="Chen Y."/>
            <person name="Dougan E. K."/>
            <person name="Chan C."/>
            <person name="Rhodes N."/>
            <person name="Thang M."/>
        </authorList>
    </citation>
    <scope>NUCLEOTIDE SEQUENCE</scope>
</reference>
<evidence type="ECO:0000313" key="2">
    <source>
        <dbReference type="EMBL" id="CAL1163491.1"/>
    </source>
</evidence>
<sequence length="118" mass="13386">ACWRLTRRISKSMERQCSLPTCWMIYSVKRGFPKLDDFRFPPLKRPEMGETRRHVQSKIITTCAGHADNCASMAPGHLILCICAALRLSHWLKRCDTKALCLIFGNCFAQSGKNILTG</sequence>